<organism evidence="2 3">
    <name type="scientific">Hirundo rustica rustica</name>
    <dbReference type="NCBI Taxonomy" id="333673"/>
    <lineage>
        <taxon>Eukaryota</taxon>
        <taxon>Metazoa</taxon>
        <taxon>Chordata</taxon>
        <taxon>Craniata</taxon>
        <taxon>Vertebrata</taxon>
        <taxon>Euteleostomi</taxon>
        <taxon>Archelosauria</taxon>
        <taxon>Archosauria</taxon>
        <taxon>Dinosauria</taxon>
        <taxon>Saurischia</taxon>
        <taxon>Theropoda</taxon>
        <taxon>Coelurosauria</taxon>
        <taxon>Aves</taxon>
        <taxon>Neognathae</taxon>
        <taxon>Neoaves</taxon>
        <taxon>Telluraves</taxon>
        <taxon>Australaves</taxon>
        <taxon>Passeriformes</taxon>
        <taxon>Sylvioidea</taxon>
        <taxon>Hirundinidae</taxon>
        <taxon>Hirundo</taxon>
    </lineage>
</organism>
<evidence type="ECO:0000313" key="3">
    <source>
        <dbReference type="Proteomes" id="UP000269221"/>
    </source>
</evidence>
<reference evidence="2 3" key="1">
    <citation type="submission" date="2018-07" db="EMBL/GenBank/DDBJ databases">
        <title>A high quality draft genome assembly of the barn swallow (H. rustica rustica).</title>
        <authorList>
            <person name="Formenti G."/>
            <person name="Chiara M."/>
            <person name="Poveda L."/>
            <person name="Francoijs K.-J."/>
            <person name="Bonisoli-Alquati A."/>
            <person name="Canova L."/>
            <person name="Gianfranceschi L."/>
            <person name="Horner D.S."/>
            <person name="Saino N."/>
        </authorList>
    </citation>
    <scope>NUCLEOTIDE SEQUENCE [LARGE SCALE GENOMIC DNA]</scope>
    <source>
        <strain evidence="2">Chelidonia</strain>
        <tissue evidence="2">Blood</tissue>
    </source>
</reference>
<name>A0A3M0KVV5_HIRRU</name>
<dbReference type="EMBL" id="QRBI01000099">
    <property type="protein sequence ID" value="RMC17293.1"/>
    <property type="molecule type" value="Genomic_DNA"/>
</dbReference>
<comment type="caution">
    <text evidence="2">The sequence shown here is derived from an EMBL/GenBank/DDBJ whole genome shotgun (WGS) entry which is preliminary data.</text>
</comment>
<sequence>MESGQASGQLPKKGGAAGPARCYLSLSGQRKEGTGPPTGNQGVLYGEPNLTVSERDANGTYRENKPLGYPSALLIWRSKTCSQLSIAKGLDLYNEPKLMELVSLAEWSQLRILSGNVAA</sequence>
<dbReference type="AlphaFoldDB" id="A0A3M0KVV5"/>
<feature type="region of interest" description="Disordered" evidence="1">
    <location>
        <begin position="1"/>
        <end position="48"/>
    </location>
</feature>
<dbReference type="Proteomes" id="UP000269221">
    <property type="component" value="Unassembled WGS sequence"/>
</dbReference>
<accession>A0A3M0KVV5</accession>
<keyword evidence="3" id="KW-1185">Reference proteome</keyword>
<gene>
    <name evidence="2" type="ORF">DUI87_05874</name>
</gene>
<evidence type="ECO:0000256" key="1">
    <source>
        <dbReference type="SAM" id="MobiDB-lite"/>
    </source>
</evidence>
<proteinExistence type="predicted"/>
<evidence type="ECO:0000313" key="2">
    <source>
        <dbReference type="EMBL" id="RMC17293.1"/>
    </source>
</evidence>
<protein>
    <submittedName>
        <fullName evidence="2">Uncharacterized protein</fullName>
    </submittedName>
</protein>